<reference evidence="2 3" key="1">
    <citation type="submission" date="2019-04" db="EMBL/GenBank/DDBJ databases">
        <title>Complete genome sequence of Pantoea bacteriophage vB_PagS_AAS21.</title>
        <authorList>
            <person name="Truncaite L."/>
            <person name="Simoliuniene M."/>
            <person name="Zajanckauskaite A."/>
            <person name="Meskys R."/>
            <person name="Simoliunas E."/>
        </authorList>
    </citation>
    <scope>NUCLEOTIDE SEQUENCE [LARGE SCALE GENOMIC DNA]</scope>
</reference>
<gene>
    <name evidence="2" type="ORF">AAS21_gp098</name>
</gene>
<feature type="region of interest" description="Disordered" evidence="1">
    <location>
        <begin position="1"/>
        <end position="57"/>
    </location>
</feature>
<feature type="compositionally biased region" description="Basic and acidic residues" evidence="1">
    <location>
        <begin position="28"/>
        <end position="37"/>
    </location>
</feature>
<evidence type="ECO:0000313" key="3">
    <source>
        <dbReference type="Proteomes" id="UP000308921"/>
    </source>
</evidence>
<evidence type="ECO:0000313" key="2">
    <source>
        <dbReference type="EMBL" id="QCW23836.1"/>
    </source>
</evidence>
<evidence type="ECO:0000256" key="1">
    <source>
        <dbReference type="SAM" id="MobiDB-lite"/>
    </source>
</evidence>
<organism evidence="2 3">
    <name type="scientific">Pantoea phage vB_PagS_AAS21</name>
    <dbReference type="NCBI Taxonomy" id="2575261"/>
    <lineage>
        <taxon>Viruses</taxon>
        <taxon>Duplodnaviria</taxon>
        <taxon>Heunggongvirae</taxon>
        <taxon>Uroviricota</taxon>
        <taxon>Caudoviricetes</taxon>
        <taxon>Demerecviridae</taxon>
        <taxon>Keyvirus</taxon>
        <taxon>Keyvirus AAS21</taxon>
    </lineage>
</organism>
<accession>A0A4Y5P1K6</accession>
<sequence length="57" mass="6429">MVRFHHPLPNSSRKTSTINTPCRVLRLRAADSEDRTIKQRSPSLSVAGSRTRRSALI</sequence>
<dbReference type="Proteomes" id="UP000308921">
    <property type="component" value="Segment"/>
</dbReference>
<feature type="compositionally biased region" description="Polar residues" evidence="1">
    <location>
        <begin position="39"/>
        <end position="48"/>
    </location>
</feature>
<protein>
    <submittedName>
        <fullName evidence="2">Uncharacterized protein</fullName>
    </submittedName>
</protein>
<dbReference type="EMBL" id="MK770119">
    <property type="protein sequence ID" value="QCW23836.1"/>
    <property type="molecule type" value="Genomic_DNA"/>
</dbReference>
<feature type="compositionally biased region" description="Polar residues" evidence="1">
    <location>
        <begin position="9"/>
        <end position="20"/>
    </location>
</feature>
<proteinExistence type="predicted"/>
<name>A0A4Y5P1K6_9CAUD</name>
<keyword evidence="3" id="KW-1185">Reference proteome</keyword>